<accession>A0A9Q0H2A6</accession>
<sequence>MPRIAVFGIVLWHERSFTMPGCQQTPRHFRAVPLEAIDRDMSAAIYQLICGSNHYHRMLSTALESLRGVQESERLMVAIRTERDAAITAKTEMEGQLKAADEKLIDAEERFLKAEELAHEVELKRQGRPRVSPLRKTAPVPSSDIRFFQEPLWFSELGDVIPAVTMPHSMTGYEKVGSDGFLAV</sequence>
<evidence type="ECO:0000256" key="1">
    <source>
        <dbReference type="SAM" id="Coils"/>
    </source>
</evidence>
<protein>
    <submittedName>
        <fullName evidence="2">Uncharacterized protein</fullName>
    </submittedName>
</protein>
<feature type="coiled-coil region" evidence="1">
    <location>
        <begin position="90"/>
        <end position="124"/>
    </location>
</feature>
<evidence type="ECO:0000313" key="3">
    <source>
        <dbReference type="Proteomes" id="UP001141806"/>
    </source>
</evidence>
<gene>
    <name evidence="2" type="ORF">NE237_012637</name>
</gene>
<reference evidence="2" key="1">
    <citation type="journal article" date="2023" name="Plant J.">
        <title>The genome of the king protea, Protea cynaroides.</title>
        <authorList>
            <person name="Chang J."/>
            <person name="Duong T.A."/>
            <person name="Schoeman C."/>
            <person name="Ma X."/>
            <person name="Roodt D."/>
            <person name="Barker N."/>
            <person name="Li Z."/>
            <person name="Van de Peer Y."/>
            <person name="Mizrachi E."/>
        </authorList>
    </citation>
    <scope>NUCLEOTIDE SEQUENCE</scope>
    <source>
        <tissue evidence="2">Young leaves</tissue>
    </source>
</reference>
<keyword evidence="3" id="KW-1185">Reference proteome</keyword>
<evidence type="ECO:0000313" key="2">
    <source>
        <dbReference type="EMBL" id="KAJ4955854.1"/>
    </source>
</evidence>
<dbReference type="AlphaFoldDB" id="A0A9Q0H2A6"/>
<organism evidence="2 3">
    <name type="scientific">Protea cynaroides</name>
    <dbReference type="NCBI Taxonomy" id="273540"/>
    <lineage>
        <taxon>Eukaryota</taxon>
        <taxon>Viridiplantae</taxon>
        <taxon>Streptophyta</taxon>
        <taxon>Embryophyta</taxon>
        <taxon>Tracheophyta</taxon>
        <taxon>Spermatophyta</taxon>
        <taxon>Magnoliopsida</taxon>
        <taxon>Proteales</taxon>
        <taxon>Proteaceae</taxon>
        <taxon>Protea</taxon>
    </lineage>
</organism>
<comment type="caution">
    <text evidence="2">The sequence shown here is derived from an EMBL/GenBank/DDBJ whole genome shotgun (WGS) entry which is preliminary data.</text>
</comment>
<dbReference type="Proteomes" id="UP001141806">
    <property type="component" value="Unassembled WGS sequence"/>
</dbReference>
<proteinExistence type="predicted"/>
<dbReference type="EMBL" id="JAMYWD010000011">
    <property type="protein sequence ID" value="KAJ4955854.1"/>
    <property type="molecule type" value="Genomic_DNA"/>
</dbReference>
<keyword evidence="1" id="KW-0175">Coiled coil</keyword>
<name>A0A9Q0H2A6_9MAGN</name>